<keyword evidence="2" id="KW-1185">Reference proteome</keyword>
<name>A0A9D3MJD6_ANGAN</name>
<dbReference type="EMBL" id="JAFIRN010000005">
    <property type="protein sequence ID" value="KAG5848733.1"/>
    <property type="molecule type" value="Genomic_DNA"/>
</dbReference>
<sequence length="120" mass="13857">MRFSTRWNYCRPIKAISVRKDAQHARCIVREFTTSVGKFCPISYKSNKHYSHRVDPDASFKLPLMHINIVLLGFCLGDCSYFHHGAFSHKLQEPATFVLSLSLSPVYVPRNPLQIETHIH</sequence>
<evidence type="ECO:0000313" key="1">
    <source>
        <dbReference type="EMBL" id="KAG5848733.1"/>
    </source>
</evidence>
<organism evidence="1 2">
    <name type="scientific">Anguilla anguilla</name>
    <name type="common">European freshwater eel</name>
    <name type="synonym">Muraena anguilla</name>
    <dbReference type="NCBI Taxonomy" id="7936"/>
    <lineage>
        <taxon>Eukaryota</taxon>
        <taxon>Metazoa</taxon>
        <taxon>Chordata</taxon>
        <taxon>Craniata</taxon>
        <taxon>Vertebrata</taxon>
        <taxon>Euteleostomi</taxon>
        <taxon>Actinopterygii</taxon>
        <taxon>Neopterygii</taxon>
        <taxon>Teleostei</taxon>
        <taxon>Anguilliformes</taxon>
        <taxon>Anguillidae</taxon>
        <taxon>Anguilla</taxon>
    </lineage>
</organism>
<dbReference type="AlphaFoldDB" id="A0A9D3MJD6"/>
<evidence type="ECO:0000313" key="2">
    <source>
        <dbReference type="Proteomes" id="UP001044222"/>
    </source>
</evidence>
<protein>
    <submittedName>
        <fullName evidence="1">Uncharacterized protein</fullName>
    </submittedName>
</protein>
<accession>A0A9D3MJD6</accession>
<reference evidence="1" key="1">
    <citation type="submission" date="2021-01" db="EMBL/GenBank/DDBJ databases">
        <title>A chromosome-scale assembly of European eel, Anguilla anguilla.</title>
        <authorList>
            <person name="Henkel C."/>
            <person name="Jong-Raadsen S.A."/>
            <person name="Dufour S."/>
            <person name="Weltzien F.-A."/>
            <person name="Palstra A.P."/>
            <person name="Pelster B."/>
            <person name="Spaink H.P."/>
            <person name="Van Den Thillart G.E."/>
            <person name="Jansen H."/>
            <person name="Zahm M."/>
            <person name="Klopp C."/>
            <person name="Cedric C."/>
            <person name="Louis A."/>
            <person name="Berthelot C."/>
            <person name="Parey E."/>
            <person name="Roest Crollius H."/>
            <person name="Montfort J."/>
            <person name="Robinson-Rechavi M."/>
            <person name="Bucao C."/>
            <person name="Bouchez O."/>
            <person name="Gislard M."/>
            <person name="Lluch J."/>
            <person name="Milhes M."/>
            <person name="Lampietro C."/>
            <person name="Lopez Roques C."/>
            <person name="Donnadieu C."/>
            <person name="Braasch I."/>
            <person name="Desvignes T."/>
            <person name="Postlethwait J."/>
            <person name="Bobe J."/>
            <person name="Guiguen Y."/>
            <person name="Dirks R."/>
        </authorList>
    </citation>
    <scope>NUCLEOTIDE SEQUENCE</scope>
    <source>
        <strain evidence="1">Tag_6206</strain>
        <tissue evidence="1">Liver</tissue>
    </source>
</reference>
<comment type="caution">
    <text evidence="1">The sequence shown here is derived from an EMBL/GenBank/DDBJ whole genome shotgun (WGS) entry which is preliminary data.</text>
</comment>
<dbReference type="Proteomes" id="UP001044222">
    <property type="component" value="Unassembled WGS sequence"/>
</dbReference>
<proteinExistence type="predicted"/>
<gene>
    <name evidence="1" type="ORF">ANANG_G00102510</name>
</gene>